<protein>
    <submittedName>
        <fullName evidence="1">Uncharacterized protein</fullName>
    </submittedName>
</protein>
<evidence type="ECO:0000313" key="1">
    <source>
        <dbReference type="EMBL" id="CAK5092715.1"/>
    </source>
</evidence>
<dbReference type="Proteomes" id="UP001497535">
    <property type="component" value="Unassembled WGS sequence"/>
</dbReference>
<gene>
    <name evidence="1" type="ORF">MENTE1834_LOCUS40197</name>
</gene>
<proteinExistence type="predicted"/>
<organism evidence="1 2">
    <name type="scientific">Meloidogyne enterolobii</name>
    <name type="common">Root-knot nematode worm</name>
    <name type="synonym">Meloidogyne mayaguensis</name>
    <dbReference type="NCBI Taxonomy" id="390850"/>
    <lineage>
        <taxon>Eukaryota</taxon>
        <taxon>Metazoa</taxon>
        <taxon>Ecdysozoa</taxon>
        <taxon>Nematoda</taxon>
        <taxon>Chromadorea</taxon>
        <taxon>Rhabditida</taxon>
        <taxon>Tylenchina</taxon>
        <taxon>Tylenchomorpha</taxon>
        <taxon>Tylenchoidea</taxon>
        <taxon>Meloidogynidae</taxon>
        <taxon>Meloidogyninae</taxon>
        <taxon>Meloidogyne</taxon>
    </lineage>
</organism>
<dbReference type="EMBL" id="CAVMJV010000093">
    <property type="protein sequence ID" value="CAK5092715.1"/>
    <property type="molecule type" value="Genomic_DNA"/>
</dbReference>
<accession>A0ACB1ANH9</accession>
<name>A0ACB1ANH9_MELEN</name>
<keyword evidence="2" id="KW-1185">Reference proteome</keyword>
<comment type="caution">
    <text evidence="1">The sequence shown here is derived from an EMBL/GenBank/DDBJ whole genome shotgun (WGS) entry which is preliminary data.</text>
</comment>
<sequence>MYPFINNAKLARSKTNIGQYNEAITNYEEAIRLIGVQIKQTYNDNTKRNRLVKVFCLNFNYELIFGGKLGGF</sequence>
<evidence type="ECO:0000313" key="2">
    <source>
        <dbReference type="Proteomes" id="UP001497535"/>
    </source>
</evidence>
<reference evidence="1" key="1">
    <citation type="submission" date="2023-11" db="EMBL/GenBank/DDBJ databases">
        <authorList>
            <person name="Poullet M."/>
        </authorList>
    </citation>
    <scope>NUCLEOTIDE SEQUENCE</scope>
    <source>
        <strain evidence="1">E1834</strain>
    </source>
</reference>